<evidence type="ECO:0000313" key="3">
    <source>
        <dbReference type="Proteomes" id="UP001249851"/>
    </source>
</evidence>
<protein>
    <submittedName>
        <fullName evidence="2">Uncharacterized protein</fullName>
    </submittedName>
</protein>
<dbReference type="EMBL" id="JARQWQ010000019">
    <property type="protein sequence ID" value="KAK2565534.1"/>
    <property type="molecule type" value="Genomic_DNA"/>
</dbReference>
<reference evidence="2" key="1">
    <citation type="journal article" date="2023" name="G3 (Bethesda)">
        <title>Whole genome assembly and annotation of the endangered Caribbean coral Acropora cervicornis.</title>
        <authorList>
            <person name="Selwyn J.D."/>
            <person name="Vollmer S.V."/>
        </authorList>
    </citation>
    <scope>NUCLEOTIDE SEQUENCE</scope>
    <source>
        <strain evidence="2">K2</strain>
    </source>
</reference>
<keyword evidence="3" id="KW-1185">Reference proteome</keyword>
<organism evidence="2 3">
    <name type="scientific">Acropora cervicornis</name>
    <name type="common">Staghorn coral</name>
    <dbReference type="NCBI Taxonomy" id="6130"/>
    <lineage>
        <taxon>Eukaryota</taxon>
        <taxon>Metazoa</taxon>
        <taxon>Cnidaria</taxon>
        <taxon>Anthozoa</taxon>
        <taxon>Hexacorallia</taxon>
        <taxon>Scleractinia</taxon>
        <taxon>Astrocoeniina</taxon>
        <taxon>Acroporidae</taxon>
        <taxon>Acropora</taxon>
    </lineage>
</organism>
<dbReference type="AlphaFoldDB" id="A0AAD9V8W0"/>
<evidence type="ECO:0000313" key="2">
    <source>
        <dbReference type="EMBL" id="KAK2565534.1"/>
    </source>
</evidence>
<dbReference type="Proteomes" id="UP001249851">
    <property type="component" value="Unassembled WGS sequence"/>
</dbReference>
<comment type="caution">
    <text evidence="2">The sequence shown here is derived from an EMBL/GenBank/DDBJ whole genome shotgun (WGS) entry which is preliminary data.</text>
</comment>
<gene>
    <name evidence="2" type="ORF">P5673_010641</name>
</gene>
<accession>A0AAD9V8W0</accession>
<sequence length="186" mass="21127">MSSIRRSRTFAHGKEETLTTRNSCLRYMMKNNTPTIDISSSERNLYSILLPLENEVAQQEEKVRANIDELEKKPAKEGSVKVNVQASKGNGTGSTRRSDRRRKQPAKLQLSADSPNHLAHVGTVVDVLWTEEELDGINWKPGWYRGEVQRYDKDEDLLYILYLKDRAVFGLNVTGDFSDGIIRAVS</sequence>
<name>A0AAD9V8W0_ACRCE</name>
<reference evidence="2" key="2">
    <citation type="journal article" date="2023" name="Science">
        <title>Genomic signatures of disease resistance in endangered staghorn corals.</title>
        <authorList>
            <person name="Vollmer S.V."/>
            <person name="Selwyn J.D."/>
            <person name="Despard B.A."/>
            <person name="Roesel C.L."/>
        </authorList>
    </citation>
    <scope>NUCLEOTIDE SEQUENCE</scope>
    <source>
        <strain evidence="2">K2</strain>
    </source>
</reference>
<proteinExistence type="predicted"/>
<feature type="region of interest" description="Disordered" evidence="1">
    <location>
        <begin position="72"/>
        <end position="113"/>
    </location>
</feature>
<evidence type="ECO:0000256" key="1">
    <source>
        <dbReference type="SAM" id="MobiDB-lite"/>
    </source>
</evidence>